<keyword evidence="1" id="KW-0862">Zinc</keyword>
<feature type="domain" description="CCHC-type" evidence="3">
    <location>
        <begin position="145"/>
        <end position="161"/>
    </location>
</feature>
<dbReference type="GO" id="GO:0003676">
    <property type="term" value="F:nucleic acid binding"/>
    <property type="evidence" value="ECO:0007669"/>
    <property type="project" value="InterPro"/>
</dbReference>
<keyword evidence="1" id="KW-0863">Zinc-finger</keyword>
<dbReference type="OrthoDB" id="1633836at2759"/>
<dbReference type="PANTHER" id="PTHR46148">
    <property type="entry name" value="CHROMO DOMAIN-CONTAINING PROTEIN"/>
    <property type="match status" value="1"/>
</dbReference>
<dbReference type="AlphaFoldDB" id="A0A5N6NL11"/>
<organism evidence="4 5">
    <name type="scientific">Mikania micrantha</name>
    <name type="common">bitter vine</name>
    <dbReference type="NCBI Taxonomy" id="192012"/>
    <lineage>
        <taxon>Eukaryota</taxon>
        <taxon>Viridiplantae</taxon>
        <taxon>Streptophyta</taxon>
        <taxon>Embryophyta</taxon>
        <taxon>Tracheophyta</taxon>
        <taxon>Spermatophyta</taxon>
        <taxon>Magnoliopsida</taxon>
        <taxon>eudicotyledons</taxon>
        <taxon>Gunneridae</taxon>
        <taxon>Pentapetalae</taxon>
        <taxon>asterids</taxon>
        <taxon>campanulids</taxon>
        <taxon>Asterales</taxon>
        <taxon>Asteraceae</taxon>
        <taxon>Asteroideae</taxon>
        <taxon>Heliantheae alliance</taxon>
        <taxon>Eupatorieae</taxon>
        <taxon>Mikania</taxon>
    </lineage>
</organism>
<evidence type="ECO:0000259" key="3">
    <source>
        <dbReference type="PROSITE" id="PS50158"/>
    </source>
</evidence>
<dbReference type="SUPFAM" id="SSF57756">
    <property type="entry name" value="Retrovirus zinc finger-like domains"/>
    <property type="match status" value="2"/>
</dbReference>
<gene>
    <name evidence="4" type="ORF">E3N88_18657</name>
</gene>
<dbReference type="EMBL" id="SZYD01000010">
    <property type="protein sequence ID" value="KAD4981986.1"/>
    <property type="molecule type" value="Genomic_DNA"/>
</dbReference>
<accession>A0A5N6NL11</accession>
<proteinExistence type="predicted"/>
<feature type="domain" description="CCHC-type" evidence="3">
    <location>
        <begin position="191"/>
        <end position="206"/>
    </location>
</feature>
<dbReference type="Pfam" id="PF00098">
    <property type="entry name" value="zf-CCHC"/>
    <property type="match status" value="2"/>
</dbReference>
<dbReference type="Gene3D" id="4.10.60.10">
    <property type="entry name" value="Zinc finger, CCHC-type"/>
    <property type="match status" value="2"/>
</dbReference>
<evidence type="ECO:0000313" key="4">
    <source>
        <dbReference type="EMBL" id="KAD4981986.1"/>
    </source>
</evidence>
<keyword evidence="5" id="KW-1185">Reference proteome</keyword>
<protein>
    <recommendedName>
        <fullName evidence="3">CCHC-type domain-containing protein</fullName>
    </recommendedName>
</protein>
<dbReference type="PANTHER" id="PTHR46148:SF59">
    <property type="entry name" value="NUCLEOTIDYLTRANSFERASE, RIBONUCLEASE H"/>
    <property type="match status" value="1"/>
</dbReference>
<dbReference type="SMART" id="SM00343">
    <property type="entry name" value="ZnF_C2HC"/>
    <property type="match status" value="3"/>
</dbReference>
<reference evidence="4 5" key="1">
    <citation type="submission" date="2019-05" db="EMBL/GenBank/DDBJ databases">
        <title>Mikania micrantha, genome provides insights into the molecular mechanism of rapid growth.</title>
        <authorList>
            <person name="Liu B."/>
        </authorList>
    </citation>
    <scope>NUCLEOTIDE SEQUENCE [LARGE SCALE GENOMIC DNA]</scope>
    <source>
        <strain evidence="4">NLD-2019</strain>
        <tissue evidence="4">Leaf</tissue>
    </source>
</reference>
<feature type="compositionally biased region" description="Polar residues" evidence="2">
    <location>
        <begin position="482"/>
        <end position="491"/>
    </location>
</feature>
<dbReference type="PROSITE" id="PS50158">
    <property type="entry name" value="ZF_CCHC"/>
    <property type="match status" value="3"/>
</dbReference>
<dbReference type="GO" id="GO:0008270">
    <property type="term" value="F:zinc ion binding"/>
    <property type="evidence" value="ECO:0007669"/>
    <property type="project" value="UniProtKB-KW"/>
</dbReference>
<dbReference type="InterPro" id="IPR001878">
    <property type="entry name" value="Znf_CCHC"/>
</dbReference>
<sequence>MKGADHMTFTTRYHELVALVPKMVPTLENLIDRYVAGLPSCIQSIVLAAYPATLESAISLSANLTIVMVRSGVLKDDAGKAKETTSKKPEYHQKKKQKVIKNYAAVTPLRQAPAAPVNPVIRGYGGERPQCTHCKYHHPPAAQCRKCTNCGRFGHWVTKCRVAVNQATNTAARALPPPPPQNPGNNNNRGCYNRGEMGHFSRDCPKRAQPGAQAPRGRAFQQYGGCPNQRLKLHDRVENAQRLNLPDELSGVHDVFHVSNLKKCLADETLIIPVEEIQLDEHLRFVEEPLEIMNRKHQYGEWPSQRLKLHDRVENAQRLNLPDELSGVHDVFHVSNLKKCLADETLIIPIEEIQLDGHLRFVEEPLEIMNRKVKKLRRSRIPIVKVRWNSRRGPEFTWECEDHMKTRETVTSVSDACRNSDRNSNSYSNSGPDFEPPHSRKLVYMQQQYGEWPNQRLKLHDRVENAQFQQNNSQPFRAGNAKPTQNKPKQNRTLVPHVNTRAQPLNQYPNLSPPPPCTICGKPHRGICRFTKDFCFRCGQTGHLVKDCPQPDTLMITAGNQAKTTTCGRVFALTAQDAAQTPDFVTGLPKTFKNNDAIWTDDQSERTIQTLEDMLRACALEWTGNWDEYFCLV</sequence>
<feature type="region of interest" description="Disordered" evidence="2">
    <location>
        <begin position="470"/>
        <end position="491"/>
    </location>
</feature>
<evidence type="ECO:0000256" key="1">
    <source>
        <dbReference type="PROSITE-ProRule" id="PRU00047"/>
    </source>
</evidence>
<dbReference type="InterPro" id="IPR036875">
    <property type="entry name" value="Znf_CCHC_sf"/>
</dbReference>
<comment type="caution">
    <text evidence="4">The sequence shown here is derived from an EMBL/GenBank/DDBJ whole genome shotgun (WGS) entry which is preliminary data.</text>
</comment>
<feature type="domain" description="CCHC-type" evidence="3">
    <location>
        <begin position="535"/>
        <end position="550"/>
    </location>
</feature>
<dbReference type="Proteomes" id="UP000326396">
    <property type="component" value="Linkage Group LG18"/>
</dbReference>
<evidence type="ECO:0000256" key="2">
    <source>
        <dbReference type="SAM" id="MobiDB-lite"/>
    </source>
</evidence>
<keyword evidence="1" id="KW-0479">Metal-binding</keyword>
<name>A0A5N6NL11_9ASTR</name>
<evidence type="ECO:0000313" key="5">
    <source>
        <dbReference type="Proteomes" id="UP000326396"/>
    </source>
</evidence>
<feature type="region of interest" description="Disordered" evidence="2">
    <location>
        <begin position="412"/>
        <end position="437"/>
    </location>
</feature>